<proteinExistence type="predicted"/>
<evidence type="ECO:0000313" key="3">
    <source>
        <dbReference type="WBParaSite" id="nRc.2.0.1.t19723-RA"/>
    </source>
</evidence>
<feature type="compositionally biased region" description="Basic and acidic residues" evidence="1">
    <location>
        <begin position="40"/>
        <end position="52"/>
    </location>
</feature>
<dbReference type="AlphaFoldDB" id="A0A915J1E3"/>
<dbReference type="WBParaSite" id="nRc.2.0.1.t19723-RA">
    <property type="protein sequence ID" value="nRc.2.0.1.t19723-RA"/>
    <property type="gene ID" value="nRc.2.0.1.g19723"/>
</dbReference>
<name>A0A915J1E3_ROMCU</name>
<feature type="region of interest" description="Disordered" evidence="1">
    <location>
        <begin position="11"/>
        <end position="53"/>
    </location>
</feature>
<protein>
    <submittedName>
        <fullName evidence="3">Metallothionein</fullName>
    </submittedName>
</protein>
<reference evidence="3" key="1">
    <citation type="submission" date="2022-11" db="UniProtKB">
        <authorList>
            <consortium name="WormBaseParasite"/>
        </authorList>
    </citation>
    <scope>IDENTIFICATION</scope>
</reference>
<evidence type="ECO:0000256" key="1">
    <source>
        <dbReference type="SAM" id="MobiDB-lite"/>
    </source>
</evidence>
<dbReference type="Proteomes" id="UP000887565">
    <property type="component" value="Unplaced"/>
</dbReference>
<keyword evidence="2" id="KW-1185">Reference proteome</keyword>
<accession>A0A915J1E3</accession>
<organism evidence="2 3">
    <name type="scientific">Romanomermis culicivorax</name>
    <name type="common">Nematode worm</name>
    <dbReference type="NCBI Taxonomy" id="13658"/>
    <lineage>
        <taxon>Eukaryota</taxon>
        <taxon>Metazoa</taxon>
        <taxon>Ecdysozoa</taxon>
        <taxon>Nematoda</taxon>
        <taxon>Enoplea</taxon>
        <taxon>Dorylaimia</taxon>
        <taxon>Mermithida</taxon>
        <taxon>Mermithoidea</taxon>
        <taxon>Mermithidae</taxon>
        <taxon>Romanomermis</taxon>
    </lineage>
</organism>
<sequence length="83" mass="9305">PTCTCKHCPHCGKDKQRSHSSSPTPHKKFQPEFSYNNEEMDGKETESQKSEETLQMAPGDVATVVIPRQDDLAENTAKMNIND</sequence>
<evidence type="ECO:0000313" key="2">
    <source>
        <dbReference type="Proteomes" id="UP000887565"/>
    </source>
</evidence>